<dbReference type="Pfam" id="PF00440">
    <property type="entry name" value="TetR_N"/>
    <property type="match status" value="1"/>
</dbReference>
<dbReference type="Proteomes" id="UP000238083">
    <property type="component" value="Unassembled WGS sequence"/>
</dbReference>
<feature type="domain" description="HTH tetR-type" evidence="5">
    <location>
        <begin position="6"/>
        <end position="66"/>
    </location>
</feature>
<feature type="DNA-binding region" description="H-T-H motif" evidence="4">
    <location>
        <begin position="29"/>
        <end position="48"/>
    </location>
</feature>
<protein>
    <submittedName>
        <fullName evidence="6">TetR family transcriptional regulator</fullName>
    </submittedName>
</protein>
<proteinExistence type="predicted"/>
<dbReference type="InterPro" id="IPR050109">
    <property type="entry name" value="HTH-type_TetR-like_transc_reg"/>
</dbReference>
<keyword evidence="7" id="KW-1185">Reference proteome</keyword>
<dbReference type="InterPro" id="IPR001647">
    <property type="entry name" value="HTH_TetR"/>
</dbReference>
<evidence type="ECO:0000256" key="3">
    <source>
        <dbReference type="ARBA" id="ARBA00023163"/>
    </source>
</evidence>
<dbReference type="PRINTS" id="PR00455">
    <property type="entry name" value="HTHTETR"/>
</dbReference>
<dbReference type="PANTHER" id="PTHR30055:SF234">
    <property type="entry name" value="HTH-TYPE TRANSCRIPTIONAL REGULATOR BETI"/>
    <property type="match status" value="1"/>
</dbReference>
<name>A0A2T0QYG6_9ACTN</name>
<dbReference type="OrthoDB" id="3784817at2"/>
<dbReference type="Gene3D" id="1.10.357.10">
    <property type="entry name" value="Tetracycline Repressor, domain 2"/>
    <property type="match status" value="1"/>
</dbReference>
<dbReference type="RefSeq" id="WP_106214304.1">
    <property type="nucleotide sequence ID" value="NZ_PVZF01000013.1"/>
</dbReference>
<dbReference type="GO" id="GO:0000976">
    <property type="term" value="F:transcription cis-regulatory region binding"/>
    <property type="evidence" value="ECO:0007669"/>
    <property type="project" value="TreeGrafter"/>
</dbReference>
<dbReference type="SUPFAM" id="SSF46689">
    <property type="entry name" value="Homeodomain-like"/>
    <property type="match status" value="1"/>
</dbReference>
<evidence type="ECO:0000313" key="6">
    <source>
        <dbReference type="EMBL" id="PRY11409.1"/>
    </source>
</evidence>
<gene>
    <name evidence="6" type="ORF">CLV37_11330</name>
</gene>
<evidence type="ECO:0000259" key="5">
    <source>
        <dbReference type="PROSITE" id="PS50977"/>
    </source>
</evidence>
<sequence length="222" mass="23880">MTAEPIALRDHLIRVAADLLATQGASGFTTRAVAQAAGVQPPAIYRLFTDKDGLLDAVADHVMTRYVQGKSAREDLDPVEDLHAGWQTHVGFGVDNPVLFRILLERTTPAAWEGRQVLERRVQRVAEAGRLRVGEDLAVKLVAATGNGAVVTLSQLGPDDRLREALWEALAAAILTDVPAARDDSATVAFRASVPGMSALTLAERSLMVEWIDRALRGAARS</sequence>
<keyword evidence="1" id="KW-0805">Transcription regulation</keyword>
<evidence type="ECO:0000256" key="4">
    <source>
        <dbReference type="PROSITE-ProRule" id="PRU00335"/>
    </source>
</evidence>
<evidence type="ECO:0000313" key="7">
    <source>
        <dbReference type="Proteomes" id="UP000238083"/>
    </source>
</evidence>
<dbReference type="AlphaFoldDB" id="A0A2T0QYG6"/>
<dbReference type="GO" id="GO:0003700">
    <property type="term" value="F:DNA-binding transcription factor activity"/>
    <property type="evidence" value="ECO:0007669"/>
    <property type="project" value="TreeGrafter"/>
</dbReference>
<reference evidence="6 7" key="1">
    <citation type="submission" date="2018-03" db="EMBL/GenBank/DDBJ databases">
        <title>Genomic Encyclopedia of Archaeal and Bacterial Type Strains, Phase II (KMG-II): from individual species to whole genera.</title>
        <authorList>
            <person name="Goeker M."/>
        </authorList>
    </citation>
    <scope>NUCLEOTIDE SEQUENCE [LARGE SCALE GENOMIC DNA]</scope>
    <source>
        <strain evidence="6 7">DSM 19711</strain>
    </source>
</reference>
<comment type="caution">
    <text evidence="6">The sequence shown here is derived from an EMBL/GenBank/DDBJ whole genome shotgun (WGS) entry which is preliminary data.</text>
</comment>
<keyword evidence="2 4" id="KW-0238">DNA-binding</keyword>
<dbReference type="PROSITE" id="PS50977">
    <property type="entry name" value="HTH_TETR_2"/>
    <property type="match status" value="1"/>
</dbReference>
<organism evidence="6 7">
    <name type="scientific">Kineococcus rhizosphaerae</name>
    <dbReference type="NCBI Taxonomy" id="559628"/>
    <lineage>
        <taxon>Bacteria</taxon>
        <taxon>Bacillati</taxon>
        <taxon>Actinomycetota</taxon>
        <taxon>Actinomycetes</taxon>
        <taxon>Kineosporiales</taxon>
        <taxon>Kineosporiaceae</taxon>
        <taxon>Kineococcus</taxon>
    </lineage>
</organism>
<dbReference type="InterPro" id="IPR009057">
    <property type="entry name" value="Homeodomain-like_sf"/>
</dbReference>
<accession>A0A2T0QYG6</accession>
<evidence type="ECO:0000256" key="2">
    <source>
        <dbReference type="ARBA" id="ARBA00023125"/>
    </source>
</evidence>
<keyword evidence="3" id="KW-0804">Transcription</keyword>
<dbReference type="EMBL" id="PVZF01000013">
    <property type="protein sequence ID" value="PRY11409.1"/>
    <property type="molecule type" value="Genomic_DNA"/>
</dbReference>
<dbReference type="PANTHER" id="PTHR30055">
    <property type="entry name" value="HTH-TYPE TRANSCRIPTIONAL REGULATOR RUTR"/>
    <property type="match status" value="1"/>
</dbReference>
<evidence type="ECO:0000256" key="1">
    <source>
        <dbReference type="ARBA" id="ARBA00023015"/>
    </source>
</evidence>